<dbReference type="Gene3D" id="3.40.50.1820">
    <property type="entry name" value="alpha/beta hydrolase"/>
    <property type="match status" value="1"/>
</dbReference>
<evidence type="ECO:0000313" key="2">
    <source>
        <dbReference type="EMBL" id="MCP9276124.1"/>
    </source>
</evidence>
<accession>A0ABT1MAD6</accession>
<name>A0ABT1MAD6_9MYCO</name>
<keyword evidence="2" id="KW-0378">Hydrolase</keyword>
<dbReference type="Pfam" id="PF12697">
    <property type="entry name" value="Abhydrolase_6"/>
    <property type="match status" value="1"/>
</dbReference>
<evidence type="ECO:0000313" key="3">
    <source>
        <dbReference type="Proteomes" id="UP001651690"/>
    </source>
</evidence>
<dbReference type="RefSeq" id="WP_255063995.1">
    <property type="nucleotide sequence ID" value="NZ_JANDBD010000014.1"/>
</dbReference>
<dbReference type="EMBL" id="JANDBD010000014">
    <property type="protein sequence ID" value="MCP9276124.1"/>
    <property type="molecule type" value="Genomic_DNA"/>
</dbReference>
<dbReference type="SUPFAM" id="SSF53474">
    <property type="entry name" value="alpha/beta-Hydrolases"/>
    <property type="match status" value="1"/>
</dbReference>
<protein>
    <submittedName>
        <fullName evidence="2">Alpha/beta fold hydrolase</fullName>
    </submittedName>
</protein>
<dbReference type="GO" id="GO:0016787">
    <property type="term" value="F:hydrolase activity"/>
    <property type="evidence" value="ECO:0007669"/>
    <property type="project" value="UniProtKB-KW"/>
</dbReference>
<dbReference type="InterPro" id="IPR029058">
    <property type="entry name" value="AB_hydrolase_fold"/>
</dbReference>
<feature type="domain" description="AB hydrolase-1" evidence="1">
    <location>
        <begin position="10"/>
        <end position="125"/>
    </location>
</feature>
<keyword evidence="3" id="KW-1185">Reference proteome</keyword>
<dbReference type="Proteomes" id="UP001651690">
    <property type="component" value="Unassembled WGS sequence"/>
</dbReference>
<proteinExistence type="predicted"/>
<dbReference type="InterPro" id="IPR000073">
    <property type="entry name" value="AB_hydrolase_1"/>
</dbReference>
<organism evidence="2 3">
    <name type="scientific">Mycolicibacterium arenosum</name>
    <dbReference type="NCBI Taxonomy" id="2952157"/>
    <lineage>
        <taxon>Bacteria</taxon>
        <taxon>Bacillati</taxon>
        <taxon>Actinomycetota</taxon>
        <taxon>Actinomycetes</taxon>
        <taxon>Mycobacteriales</taxon>
        <taxon>Mycobacteriaceae</taxon>
        <taxon>Mycolicibacterium</taxon>
    </lineage>
</organism>
<evidence type="ECO:0000259" key="1">
    <source>
        <dbReference type="Pfam" id="PF12697"/>
    </source>
</evidence>
<gene>
    <name evidence="2" type="ORF">NM203_28455</name>
</gene>
<comment type="caution">
    <text evidence="2">The sequence shown here is derived from an EMBL/GenBank/DDBJ whole genome shotgun (WGS) entry which is preliminary data.</text>
</comment>
<sequence length="198" mass="21522">MVSPNGAILVLPGGKPRSEVRSRPWQLANLRVALLASALRRRLGPSVEVRRVRYRVRGWNPASLDAVRDATVALEDLLGRFRPEDVVVVGHSMGGRVAVHLAATGQVGAVVALAPWWPANDADRVPLECGLLTMHGTADTWTDPVAAQAQTEAAARRGVDARWVPVQGAGHFLIKDYSRWHRVTADFAATHLNRRPAS</sequence>
<reference evidence="2 3" key="1">
    <citation type="submission" date="2022-06" db="EMBL/GenBank/DDBJ databases">
        <title>Mycolicibacterium sp. CAU 1645 isolated from seawater.</title>
        <authorList>
            <person name="Kim W."/>
        </authorList>
    </citation>
    <scope>NUCLEOTIDE SEQUENCE [LARGE SCALE GENOMIC DNA]</scope>
    <source>
        <strain evidence="2 3">CAU 1645</strain>
    </source>
</reference>